<gene>
    <name evidence="1" type="ORF">DVH24_031896</name>
</gene>
<dbReference type="AlphaFoldDB" id="A0A498J1G4"/>
<proteinExistence type="predicted"/>
<accession>A0A498J1G4</accession>
<organism evidence="1 2">
    <name type="scientific">Malus domestica</name>
    <name type="common">Apple</name>
    <name type="synonym">Pyrus malus</name>
    <dbReference type="NCBI Taxonomy" id="3750"/>
    <lineage>
        <taxon>Eukaryota</taxon>
        <taxon>Viridiplantae</taxon>
        <taxon>Streptophyta</taxon>
        <taxon>Embryophyta</taxon>
        <taxon>Tracheophyta</taxon>
        <taxon>Spermatophyta</taxon>
        <taxon>Magnoliopsida</taxon>
        <taxon>eudicotyledons</taxon>
        <taxon>Gunneridae</taxon>
        <taxon>Pentapetalae</taxon>
        <taxon>rosids</taxon>
        <taxon>fabids</taxon>
        <taxon>Rosales</taxon>
        <taxon>Rosaceae</taxon>
        <taxon>Amygdaloideae</taxon>
        <taxon>Maleae</taxon>
        <taxon>Malus</taxon>
    </lineage>
</organism>
<name>A0A498J1G4_MALDO</name>
<keyword evidence="2" id="KW-1185">Reference proteome</keyword>
<evidence type="ECO:0000313" key="2">
    <source>
        <dbReference type="Proteomes" id="UP000290289"/>
    </source>
</evidence>
<comment type="caution">
    <text evidence="1">The sequence shown here is derived from an EMBL/GenBank/DDBJ whole genome shotgun (WGS) entry which is preliminary data.</text>
</comment>
<reference evidence="1 2" key="1">
    <citation type="submission" date="2018-10" db="EMBL/GenBank/DDBJ databases">
        <title>A high-quality apple genome assembly.</title>
        <authorList>
            <person name="Hu J."/>
        </authorList>
    </citation>
    <scope>NUCLEOTIDE SEQUENCE [LARGE SCALE GENOMIC DNA]</scope>
    <source>
        <strain evidence="2">cv. HFTH1</strain>
        <tissue evidence="1">Young leaf</tissue>
    </source>
</reference>
<dbReference type="EMBL" id="RDQH01000335">
    <property type="protein sequence ID" value="RXH89539.1"/>
    <property type="molecule type" value="Genomic_DNA"/>
</dbReference>
<protein>
    <submittedName>
        <fullName evidence="1">Uncharacterized protein</fullName>
    </submittedName>
</protein>
<sequence>MSSDRGTKIHPKFVQNSSRGIACSTRFRHTKRGTERLVPLRSVLSHVPNGILGISGCWLQSEI</sequence>
<dbReference type="Proteomes" id="UP000290289">
    <property type="component" value="Chromosome 9"/>
</dbReference>
<evidence type="ECO:0000313" key="1">
    <source>
        <dbReference type="EMBL" id="RXH89539.1"/>
    </source>
</evidence>